<evidence type="ECO:0000313" key="4">
    <source>
        <dbReference type="Proteomes" id="UP001565236"/>
    </source>
</evidence>
<organism evidence="3 4">
    <name type="scientific">Ligilactobacillus faecis</name>
    <dbReference type="NCBI Taxonomy" id="762833"/>
    <lineage>
        <taxon>Bacteria</taxon>
        <taxon>Bacillati</taxon>
        <taxon>Bacillota</taxon>
        <taxon>Bacilli</taxon>
        <taxon>Lactobacillales</taxon>
        <taxon>Lactobacillaceae</taxon>
        <taxon>Ligilactobacillus</taxon>
    </lineage>
</organism>
<dbReference type="InterPro" id="IPR043129">
    <property type="entry name" value="ATPase_NBD"/>
</dbReference>
<dbReference type="Pfam" id="PF17989">
    <property type="entry name" value="ALP_N"/>
    <property type="match status" value="1"/>
</dbReference>
<evidence type="ECO:0000313" key="3">
    <source>
        <dbReference type="EMBL" id="MEY8661526.1"/>
    </source>
</evidence>
<keyword evidence="4" id="KW-1185">Reference proteome</keyword>
<dbReference type="InterPro" id="IPR054368">
    <property type="entry name" value="Alp7A-like_C"/>
</dbReference>
<accession>A0ABV4DM18</accession>
<dbReference type="CDD" id="cd24021">
    <property type="entry name" value="ASKHA_NBD_ParM_Psk41-like"/>
    <property type="match status" value="1"/>
</dbReference>
<dbReference type="RefSeq" id="WP_369940292.1">
    <property type="nucleotide sequence ID" value="NZ_JBCLUF010000003.1"/>
</dbReference>
<name>A0ABV4DM18_9LACO</name>
<evidence type="ECO:0000259" key="2">
    <source>
        <dbReference type="Pfam" id="PF22128"/>
    </source>
</evidence>
<gene>
    <name evidence="3" type="ORF">AALT52_01255</name>
</gene>
<dbReference type="Pfam" id="PF22128">
    <property type="entry name" value="Alp7A_like_C"/>
    <property type="match status" value="1"/>
</dbReference>
<evidence type="ECO:0000259" key="1">
    <source>
        <dbReference type="Pfam" id="PF17989"/>
    </source>
</evidence>
<feature type="domain" description="Alp7A-like C-terminal" evidence="2">
    <location>
        <begin position="201"/>
        <end position="345"/>
    </location>
</feature>
<proteinExistence type="predicted"/>
<protein>
    <submittedName>
        <fullName evidence="3">ParM/StbA family protein</fullName>
    </submittedName>
</protein>
<dbReference type="Gene3D" id="3.30.420.40">
    <property type="match status" value="2"/>
</dbReference>
<dbReference type="EMBL" id="JBCLUF010000003">
    <property type="protein sequence ID" value="MEY8661526.1"/>
    <property type="molecule type" value="Genomic_DNA"/>
</dbReference>
<sequence length="368" mass="40764">MESVLFGIDLGNRQIKASDGKNTFVMPSSLISVDKLTGFGKDPNESLVQYVIDGKSYYVGSGVKQYSDKAIGSLELSASRYENNVAFKFLAIATVAGLARAYSSARKGELKVALMIGLPSEDFNNDRNIENVKKIYRGSHTVECMDGNDRITIKFIVNDVYVVPQSYGSFVSLAYSGIDMLTGEAADEDFEKMKEYMSSKVALVDIGGGTVLLDTVEYGNVLVKESTQLPLGARILYDNIKEKINQTPYNIGGVDVNKVEMTVRKGIEDGSHHFVYKVNKNLKVDISEAVNDAISEWSLDISFKMRETFKNLDTYDEIIFTGGGANIIDKSIIDDNFNVNYNRTVYLPNSETANVEGYVMRLQAMDLE</sequence>
<dbReference type="Proteomes" id="UP001565236">
    <property type="component" value="Unassembled WGS sequence"/>
</dbReference>
<comment type="caution">
    <text evidence="3">The sequence shown here is derived from an EMBL/GenBank/DDBJ whole genome shotgun (WGS) entry which is preliminary data.</text>
</comment>
<reference evidence="3 4" key="1">
    <citation type="submission" date="2024-03" db="EMBL/GenBank/DDBJ databases">
        <title>Mouse gut bacterial collection (mGBC) of GemPharmatech.</title>
        <authorList>
            <person name="He Y."/>
            <person name="Dong L."/>
            <person name="Wu D."/>
            <person name="Gao X."/>
            <person name="Lin Z."/>
        </authorList>
    </citation>
    <scope>NUCLEOTIDE SEQUENCE [LARGE SCALE GENOMIC DNA]</scope>
    <source>
        <strain evidence="3 4">15-30</strain>
    </source>
</reference>
<dbReference type="SUPFAM" id="SSF53067">
    <property type="entry name" value="Actin-like ATPase domain"/>
    <property type="match status" value="2"/>
</dbReference>
<dbReference type="InterPro" id="IPR040607">
    <property type="entry name" value="ALP_N"/>
</dbReference>
<feature type="domain" description="Actin-like protein N-terminal" evidence="1">
    <location>
        <begin position="7"/>
        <end position="168"/>
    </location>
</feature>